<evidence type="ECO:0000313" key="2">
    <source>
        <dbReference type="Proteomes" id="UP000077748"/>
    </source>
</evidence>
<dbReference type="Pfam" id="PF14460">
    <property type="entry name" value="Prok-E2_D"/>
    <property type="match status" value="1"/>
</dbReference>
<accession>A0A1A9KNB8</accession>
<name>A0A1A9KNB8_9PSED</name>
<proteinExistence type="predicted"/>
<dbReference type="Proteomes" id="UP000077748">
    <property type="component" value="Plasmid pRBL16"/>
</dbReference>
<dbReference type="RefSeq" id="WP_010792612.1">
    <property type="nucleotide sequence ID" value="NZ_CP015879.1"/>
</dbReference>
<gene>
    <name evidence="1" type="ORF">A9C11_33555</name>
</gene>
<keyword evidence="1" id="KW-0614">Plasmid</keyword>
<dbReference type="EMBL" id="CP015879">
    <property type="protein sequence ID" value="ANI18981.1"/>
    <property type="molecule type" value="Genomic_DNA"/>
</dbReference>
<sequence>MLSEKVECRAMLIHRHVETHRLDITSHEVLPLEGGKTFTLGAGRAFSSLDKEVLIDLLREEEPSIEFLPENLLVRGRNKLVWYTAPQVLEIPFRGEIIKAPIPGLIYLAGGVLRCYAYKGKSRPTPETELHFAPLGNTYNNGTFCSGNVNLPREILIENIPIWQRFVLESTNTHGGGVIPLKGIKDFKELVQFYRDLSAKQAKKFPDRCLKLSEVKGKPLTLKAAINGEG</sequence>
<geneLocation type="plasmid" evidence="2">
    <name>prbl16</name>
</geneLocation>
<reference evidence="1 2" key="1">
    <citation type="submission" date="2016-05" db="EMBL/GenBank/DDBJ databases">
        <title>Genome Sequence of Pseudomonas citronellolis Strain SJTE-3, an Estrogens and Persistent Organic Pollutants degradation strain.</title>
        <authorList>
            <person name="Liang R."/>
        </authorList>
    </citation>
    <scope>NUCLEOTIDE SEQUENCE [LARGE SCALE GENOMIC DNA]</scope>
    <source>
        <strain evidence="1 2">SJTE-3</strain>
        <plasmid evidence="2">Plasmid prbl16</plasmid>
    </source>
</reference>
<dbReference type="AlphaFoldDB" id="A0A1A9KNB8"/>
<evidence type="ECO:0008006" key="3">
    <source>
        <dbReference type="Google" id="ProtNLM"/>
    </source>
</evidence>
<protein>
    <recommendedName>
        <fullName evidence="3">PRTRC system protein B</fullName>
    </recommendedName>
</protein>
<evidence type="ECO:0000313" key="1">
    <source>
        <dbReference type="EMBL" id="ANI18981.1"/>
    </source>
</evidence>
<dbReference type="InterPro" id="IPR032787">
    <property type="entry name" value="Prok-E2_D"/>
</dbReference>
<organism evidence="1 2">
    <name type="scientific">Pseudomonas citronellolis</name>
    <dbReference type="NCBI Taxonomy" id="53408"/>
    <lineage>
        <taxon>Bacteria</taxon>
        <taxon>Pseudomonadati</taxon>
        <taxon>Pseudomonadota</taxon>
        <taxon>Gammaproteobacteria</taxon>
        <taxon>Pseudomonadales</taxon>
        <taxon>Pseudomonadaceae</taxon>
        <taxon>Pseudomonas</taxon>
    </lineage>
</organism>